<dbReference type="PANTHER" id="PTHR42879">
    <property type="entry name" value="3-OXOACYL-(ACYL-CARRIER-PROTEIN) REDUCTASE"/>
    <property type="match status" value="1"/>
</dbReference>
<organism evidence="2 3">
    <name type="scientific">Cytobacillus spartinae</name>
    <dbReference type="NCBI Taxonomy" id="3299023"/>
    <lineage>
        <taxon>Bacteria</taxon>
        <taxon>Bacillati</taxon>
        <taxon>Bacillota</taxon>
        <taxon>Bacilli</taxon>
        <taxon>Bacillales</taxon>
        <taxon>Bacillaceae</taxon>
        <taxon>Cytobacillus</taxon>
    </lineage>
</organism>
<name>A0ABW6K9J5_9BACI</name>
<comment type="similarity">
    <text evidence="1">Belongs to the short-chain dehydrogenases/reductases (SDR) family.</text>
</comment>
<dbReference type="NCBIfam" id="NF009466">
    <property type="entry name" value="PRK12826.1-2"/>
    <property type="match status" value="1"/>
</dbReference>
<evidence type="ECO:0000313" key="3">
    <source>
        <dbReference type="Proteomes" id="UP001601059"/>
    </source>
</evidence>
<dbReference type="EC" id="1.1.1.100" evidence="2"/>
<dbReference type="NCBIfam" id="NF004202">
    <property type="entry name" value="PRK05653.2-2"/>
    <property type="match status" value="1"/>
</dbReference>
<dbReference type="EMBL" id="JBIACK010000003">
    <property type="protein sequence ID" value="MFE8700861.1"/>
    <property type="molecule type" value="Genomic_DNA"/>
</dbReference>
<comment type="caution">
    <text evidence="2">The sequence shown here is derived from an EMBL/GenBank/DDBJ whole genome shotgun (WGS) entry which is preliminary data.</text>
</comment>
<evidence type="ECO:0000313" key="2">
    <source>
        <dbReference type="EMBL" id="MFE8700861.1"/>
    </source>
</evidence>
<dbReference type="PRINTS" id="PR00080">
    <property type="entry name" value="SDRFAMILY"/>
</dbReference>
<dbReference type="PRINTS" id="PR00081">
    <property type="entry name" value="GDHRDH"/>
</dbReference>
<keyword evidence="2" id="KW-0560">Oxidoreductase</keyword>
<dbReference type="PANTHER" id="PTHR42879:SF2">
    <property type="entry name" value="3-OXOACYL-[ACYL-CARRIER-PROTEIN] REDUCTASE FABG"/>
    <property type="match status" value="1"/>
</dbReference>
<dbReference type="SUPFAM" id="SSF51735">
    <property type="entry name" value="NAD(P)-binding Rossmann-fold domains"/>
    <property type="match status" value="1"/>
</dbReference>
<protein>
    <submittedName>
        <fullName evidence="2">3-oxoacyl-ACP reductase FabG</fullName>
        <ecNumber evidence="2">1.1.1.100</ecNumber>
    </submittedName>
</protein>
<dbReference type="GO" id="GO:0004316">
    <property type="term" value="F:3-oxoacyl-[acyl-carrier-protein] reductase (NADPH) activity"/>
    <property type="evidence" value="ECO:0007669"/>
    <property type="project" value="UniProtKB-EC"/>
</dbReference>
<dbReference type="InterPro" id="IPR002347">
    <property type="entry name" value="SDR_fam"/>
</dbReference>
<evidence type="ECO:0000256" key="1">
    <source>
        <dbReference type="ARBA" id="ARBA00006484"/>
    </source>
</evidence>
<gene>
    <name evidence="2" type="primary">fabG</name>
    <name evidence="2" type="ORF">ACFYKX_09560</name>
</gene>
<reference evidence="2 3" key="1">
    <citation type="submission" date="2024-08" db="EMBL/GenBank/DDBJ databases">
        <title>Two novel Cytobacillus novel species.</title>
        <authorList>
            <person name="Liu G."/>
        </authorList>
    </citation>
    <scope>NUCLEOTIDE SEQUENCE [LARGE SCALE GENOMIC DNA]</scope>
    <source>
        <strain evidence="2 3">FJAT-54145</strain>
    </source>
</reference>
<dbReference type="Proteomes" id="UP001601059">
    <property type="component" value="Unassembled WGS sequence"/>
</dbReference>
<dbReference type="NCBIfam" id="NF009468">
    <property type="entry name" value="PRK12826.1-4"/>
    <property type="match status" value="1"/>
</dbReference>
<dbReference type="InterPro" id="IPR050259">
    <property type="entry name" value="SDR"/>
</dbReference>
<dbReference type="RefSeq" id="WP_389360439.1">
    <property type="nucleotide sequence ID" value="NZ_JBIACK010000003.1"/>
</dbReference>
<dbReference type="Gene3D" id="3.40.50.720">
    <property type="entry name" value="NAD(P)-binding Rossmann-like Domain"/>
    <property type="match status" value="1"/>
</dbReference>
<dbReference type="Pfam" id="PF13561">
    <property type="entry name" value="adh_short_C2"/>
    <property type="match status" value="1"/>
</dbReference>
<dbReference type="InterPro" id="IPR036291">
    <property type="entry name" value="NAD(P)-bd_dom_sf"/>
</dbReference>
<keyword evidence="3" id="KW-1185">Reference proteome</keyword>
<dbReference type="NCBIfam" id="NF005559">
    <property type="entry name" value="PRK07231.1"/>
    <property type="match status" value="1"/>
</dbReference>
<proteinExistence type="inferred from homology"/>
<accession>A0ABW6K9J5</accession>
<sequence length="252" mass="26626">MYQSVKGKTVIVTGGSKGIGKGIASTFAKNGANVVVVARNLDTSKACVSELAADNGNVYAVSGDVTDRESMVEVAKEVFGKFGSIDVLCSNAGIFPSANLEEMTNEDWDLVMNTNAKGTFHAVQACIPYLKKAEYGRIIITSSITGPVTGYPGWSHYAASKAAQLGFMRTAALELASENITVNAVLPGNILTEGLEELGEEYLQEMAESIPMKKLGRVEDIGYAALFLATKEAGFITGQTVIVDGGQILPEN</sequence>